<dbReference type="InterPro" id="IPR039426">
    <property type="entry name" value="TonB-dep_rcpt-like"/>
</dbReference>
<evidence type="ECO:0000256" key="6">
    <source>
        <dbReference type="ARBA" id="ARBA00022729"/>
    </source>
</evidence>
<dbReference type="Pfam" id="PF07715">
    <property type="entry name" value="Plug"/>
    <property type="match status" value="1"/>
</dbReference>
<evidence type="ECO:0000313" key="17">
    <source>
        <dbReference type="EMBL" id="MFC7356416.1"/>
    </source>
</evidence>
<evidence type="ECO:0000256" key="13">
    <source>
        <dbReference type="RuleBase" id="RU003357"/>
    </source>
</evidence>
<keyword evidence="8" id="KW-0406">Ion transport</keyword>
<dbReference type="PROSITE" id="PS52016">
    <property type="entry name" value="TONB_DEPENDENT_REC_3"/>
    <property type="match status" value="1"/>
</dbReference>
<gene>
    <name evidence="17" type="ORF">ACFQO1_01845</name>
</gene>
<dbReference type="InterPro" id="IPR000531">
    <property type="entry name" value="Beta-barrel_TonB"/>
</dbReference>
<dbReference type="RefSeq" id="WP_380216133.1">
    <property type="nucleotide sequence ID" value="NZ_JBHTBN010000001.1"/>
</dbReference>
<keyword evidence="2 12" id="KW-0813">Transport</keyword>
<evidence type="ECO:0000256" key="3">
    <source>
        <dbReference type="ARBA" id="ARBA00022452"/>
    </source>
</evidence>
<keyword evidence="9 13" id="KW-0798">TonB box</keyword>
<comment type="similarity">
    <text evidence="12 13">Belongs to the TonB-dependent receptor family.</text>
</comment>
<dbReference type="Gene3D" id="2.40.170.20">
    <property type="entry name" value="TonB-dependent receptor, beta-barrel domain"/>
    <property type="match status" value="1"/>
</dbReference>
<keyword evidence="6 14" id="KW-0732">Signal</keyword>
<keyword evidence="5 12" id="KW-0812">Transmembrane</keyword>
<organism evidence="17 18">
    <name type="scientific">Jejudonia soesokkakensis</name>
    <dbReference type="NCBI Taxonomy" id="1323432"/>
    <lineage>
        <taxon>Bacteria</taxon>
        <taxon>Pseudomonadati</taxon>
        <taxon>Bacteroidota</taxon>
        <taxon>Flavobacteriia</taxon>
        <taxon>Flavobacteriales</taxon>
        <taxon>Flavobacteriaceae</taxon>
        <taxon>Jejudonia</taxon>
    </lineage>
</organism>
<dbReference type="InterPro" id="IPR036942">
    <property type="entry name" value="Beta-barrel_TonB_sf"/>
</dbReference>
<dbReference type="SUPFAM" id="SSF56935">
    <property type="entry name" value="Porins"/>
    <property type="match status" value="1"/>
</dbReference>
<keyword evidence="10 12" id="KW-0472">Membrane</keyword>
<evidence type="ECO:0000256" key="12">
    <source>
        <dbReference type="PROSITE-ProRule" id="PRU01360"/>
    </source>
</evidence>
<feature type="domain" description="TonB-dependent receptor-like beta-barrel" evidence="15">
    <location>
        <begin position="251"/>
        <end position="676"/>
    </location>
</feature>
<evidence type="ECO:0000313" key="18">
    <source>
        <dbReference type="Proteomes" id="UP001596415"/>
    </source>
</evidence>
<keyword evidence="18" id="KW-1185">Reference proteome</keyword>
<evidence type="ECO:0000259" key="16">
    <source>
        <dbReference type="Pfam" id="PF07715"/>
    </source>
</evidence>
<dbReference type="PANTHER" id="PTHR32552">
    <property type="entry name" value="FERRICHROME IRON RECEPTOR-RELATED"/>
    <property type="match status" value="1"/>
</dbReference>
<dbReference type="Pfam" id="PF00593">
    <property type="entry name" value="TonB_dep_Rec_b-barrel"/>
    <property type="match status" value="1"/>
</dbReference>
<evidence type="ECO:0000256" key="5">
    <source>
        <dbReference type="ARBA" id="ARBA00022692"/>
    </source>
</evidence>
<dbReference type="Proteomes" id="UP001596415">
    <property type="component" value="Unassembled WGS sequence"/>
</dbReference>
<evidence type="ECO:0000256" key="2">
    <source>
        <dbReference type="ARBA" id="ARBA00022448"/>
    </source>
</evidence>
<dbReference type="InterPro" id="IPR012910">
    <property type="entry name" value="Plug_dom"/>
</dbReference>
<reference evidence="18" key="1">
    <citation type="journal article" date="2019" name="Int. J. Syst. Evol. Microbiol.">
        <title>The Global Catalogue of Microorganisms (GCM) 10K type strain sequencing project: providing services to taxonomists for standard genome sequencing and annotation.</title>
        <authorList>
            <consortium name="The Broad Institute Genomics Platform"/>
            <consortium name="The Broad Institute Genome Sequencing Center for Infectious Disease"/>
            <person name="Wu L."/>
            <person name="Ma J."/>
        </authorList>
    </citation>
    <scope>NUCLEOTIDE SEQUENCE [LARGE SCALE GENOMIC DNA]</scope>
    <source>
        <strain evidence="18">CGMCC 1.16306</strain>
    </source>
</reference>
<dbReference type="EMBL" id="JBHTBN010000001">
    <property type="protein sequence ID" value="MFC7356416.1"/>
    <property type="molecule type" value="Genomic_DNA"/>
</dbReference>
<evidence type="ECO:0000256" key="1">
    <source>
        <dbReference type="ARBA" id="ARBA00004571"/>
    </source>
</evidence>
<keyword evidence="17" id="KW-0675">Receptor</keyword>
<evidence type="ECO:0000256" key="9">
    <source>
        <dbReference type="ARBA" id="ARBA00023077"/>
    </source>
</evidence>
<dbReference type="PANTHER" id="PTHR32552:SF68">
    <property type="entry name" value="FERRICHROME OUTER MEMBRANE TRANSPORTER_PHAGE RECEPTOR"/>
    <property type="match status" value="1"/>
</dbReference>
<accession>A0ABW2MNH0</accession>
<dbReference type="InterPro" id="IPR037066">
    <property type="entry name" value="Plug_dom_sf"/>
</dbReference>
<evidence type="ECO:0000259" key="15">
    <source>
        <dbReference type="Pfam" id="PF00593"/>
    </source>
</evidence>
<evidence type="ECO:0000256" key="4">
    <source>
        <dbReference type="ARBA" id="ARBA00022496"/>
    </source>
</evidence>
<feature type="chain" id="PRO_5046281846" evidence="14">
    <location>
        <begin position="20"/>
        <end position="725"/>
    </location>
</feature>
<keyword evidence="11 12" id="KW-0998">Cell outer membrane</keyword>
<keyword evidence="3 12" id="KW-1134">Transmembrane beta strand</keyword>
<dbReference type="Gene3D" id="2.170.130.10">
    <property type="entry name" value="TonB-dependent receptor, plug domain"/>
    <property type="match status" value="1"/>
</dbReference>
<sequence>MKRIILPIAISLVYLNVSAQEKVQDTTKTEKLEEVFIKSVRVEADSPITHSNLSKEQLEKRNLGQDIPYMLNYLPSVVTTSDAGAGVGYTYIRVRGSDASRVNVTLNGIPFNDAESQGTFFVNLPDFTSSVESLQLQRGVGTSTNGSGAFGASLNLLTDGVSEEAYGQIANSFGSYNTRRHNVKFSTGLLQDKIEVAGRLSTIQSDGYIDRATSDLKSYYLQGAYVERNTLIKFITFGGREETYQAYFGIDAETLATDRTFNPAGQFTDDDGNIQFYDNEVDNYAQDHYQLLWNQKFNNNWSSNISLNYTYGRGYFEQFKEDEDFETYGEDPIVIDGETISETDLIRRRWLDNDFYAVNGNINFKDNSWDISSGVFFSSYKGDHFGEILYTEFPIGFDYKDRYYFGTGDKSEVSVFGKATYRFNEQWSFFGDLQGRFVNYETAGTTSDLITLNEDETYSFFNPKAGASFQLNDANQFYASYGRAHREPRRSDFEQGIFKAEKLDDFELGWRYASENIQLNTNGFYMDYTDQLVLTGAIDDVGAPIRATSGSSYRLGLEVDASITLSEKITVRPNIALSSNKNRDFFFQRDGVLTNLGNTNISYSPEIVAGNILEYRPLPNLQLALLSKYVGEQFLGNIDAESSKLEDYFINDFNVFYEVRKIPFVDSIIFTALVNNIFNVEYVSNGYFFTFDDDFSTPGTVTTIEGAGYYPQATTNFLVGATVKF</sequence>
<protein>
    <submittedName>
        <fullName evidence="17">TonB-dependent receptor</fullName>
    </submittedName>
</protein>
<feature type="signal peptide" evidence="14">
    <location>
        <begin position="1"/>
        <end position="19"/>
    </location>
</feature>
<comment type="subcellular location">
    <subcellularLocation>
        <location evidence="1 12">Cell outer membrane</location>
        <topology evidence="1 12">Multi-pass membrane protein</topology>
    </subcellularLocation>
</comment>
<evidence type="ECO:0000256" key="7">
    <source>
        <dbReference type="ARBA" id="ARBA00023004"/>
    </source>
</evidence>
<evidence type="ECO:0000256" key="8">
    <source>
        <dbReference type="ARBA" id="ARBA00023065"/>
    </source>
</evidence>
<name>A0ABW2MNH0_9FLAO</name>
<evidence type="ECO:0000256" key="10">
    <source>
        <dbReference type="ARBA" id="ARBA00023136"/>
    </source>
</evidence>
<feature type="domain" description="TonB-dependent receptor plug" evidence="16">
    <location>
        <begin position="44"/>
        <end position="152"/>
    </location>
</feature>
<evidence type="ECO:0000256" key="14">
    <source>
        <dbReference type="SAM" id="SignalP"/>
    </source>
</evidence>
<evidence type="ECO:0000256" key="11">
    <source>
        <dbReference type="ARBA" id="ARBA00023237"/>
    </source>
</evidence>
<keyword evidence="4" id="KW-0410">Iron transport</keyword>
<comment type="caution">
    <text evidence="17">The sequence shown here is derived from an EMBL/GenBank/DDBJ whole genome shotgun (WGS) entry which is preliminary data.</text>
</comment>
<keyword evidence="7" id="KW-0408">Iron</keyword>
<proteinExistence type="inferred from homology"/>